<dbReference type="InterPro" id="IPR011583">
    <property type="entry name" value="Chitinase_II/V-like_cat"/>
</dbReference>
<dbReference type="EC" id="3.2.1.14" evidence="3"/>
<dbReference type="InterPro" id="IPR050314">
    <property type="entry name" value="Glycosyl_Hydrlase_18"/>
</dbReference>
<keyword evidence="7" id="KW-0146">Chitin degradation</keyword>
<evidence type="ECO:0000256" key="12">
    <source>
        <dbReference type="RuleBase" id="RU000489"/>
    </source>
</evidence>
<dbReference type="Gene3D" id="3.20.20.80">
    <property type="entry name" value="Glycosidases"/>
    <property type="match status" value="1"/>
</dbReference>
<evidence type="ECO:0000259" key="15">
    <source>
        <dbReference type="PROSITE" id="PS50940"/>
    </source>
</evidence>
<feature type="region of interest" description="Disordered" evidence="13">
    <location>
        <begin position="395"/>
        <end position="468"/>
    </location>
</feature>
<dbReference type="Gene3D" id="3.10.50.10">
    <property type="match status" value="1"/>
</dbReference>
<feature type="compositionally biased region" description="Low complexity" evidence="13">
    <location>
        <begin position="449"/>
        <end position="468"/>
    </location>
</feature>
<keyword evidence="11" id="KW-0624">Polysaccharide degradation</keyword>
<evidence type="ECO:0000256" key="7">
    <source>
        <dbReference type="ARBA" id="ARBA00023024"/>
    </source>
</evidence>
<feature type="domain" description="Chitin-binding type-2" evidence="15">
    <location>
        <begin position="470"/>
        <end position="529"/>
    </location>
</feature>
<dbReference type="SUPFAM" id="SSF51445">
    <property type="entry name" value="(Trans)glycosidases"/>
    <property type="match status" value="1"/>
</dbReference>
<evidence type="ECO:0000256" key="6">
    <source>
        <dbReference type="ARBA" id="ARBA00022801"/>
    </source>
</evidence>
<feature type="domain" description="GH18" evidence="16">
    <location>
        <begin position="21"/>
        <end position="394"/>
    </location>
</feature>
<evidence type="ECO:0000256" key="8">
    <source>
        <dbReference type="ARBA" id="ARBA00023157"/>
    </source>
</evidence>
<evidence type="ECO:0000313" key="17">
    <source>
        <dbReference type="EMBL" id="QIJ96699.1"/>
    </source>
</evidence>
<dbReference type="Pfam" id="PF00704">
    <property type="entry name" value="Glyco_hydro_18"/>
    <property type="match status" value="1"/>
</dbReference>
<proteinExistence type="evidence at transcript level"/>
<feature type="compositionally biased region" description="Low complexity" evidence="13">
    <location>
        <begin position="397"/>
        <end position="443"/>
    </location>
</feature>
<dbReference type="GO" id="GO:0000272">
    <property type="term" value="P:polysaccharide catabolic process"/>
    <property type="evidence" value="ECO:0007669"/>
    <property type="project" value="UniProtKB-KW"/>
</dbReference>
<evidence type="ECO:0000256" key="9">
    <source>
        <dbReference type="ARBA" id="ARBA00023277"/>
    </source>
</evidence>
<evidence type="ECO:0000259" key="16">
    <source>
        <dbReference type="PROSITE" id="PS51910"/>
    </source>
</evidence>
<dbReference type="GO" id="GO:0006032">
    <property type="term" value="P:chitin catabolic process"/>
    <property type="evidence" value="ECO:0007669"/>
    <property type="project" value="UniProtKB-KW"/>
</dbReference>
<feature type="signal peptide" evidence="14">
    <location>
        <begin position="1"/>
        <end position="18"/>
    </location>
</feature>
<keyword evidence="6 12" id="KW-0378">Hydrolase</keyword>
<dbReference type="InterPro" id="IPR001579">
    <property type="entry name" value="Glyco_hydro_18_chit_AS"/>
</dbReference>
<evidence type="ECO:0000256" key="11">
    <source>
        <dbReference type="ARBA" id="ARBA00023326"/>
    </source>
</evidence>
<dbReference type="PROSITE" id="PS50940">
    <property type="entry name" value="CHIT_BIND_II"/>
    <property type="match status" value="1"/>
</dbReference>
<dbReference type="PROSITE" id="PS51910">
    <property type="entry name" value="GH18_2"/>
    <property type="match status" value="1"/>
</dbReference>
<evidence type="ECO:0000256" key="10">
    <source>
        <dbReference type="ARBA" id="ARBA00023295"/>
    </source>
</evidence>
<dbReference type="SMART" id="SM00636">
    <property type="entry name" value="Glyco_18"/>
    <property type="match status" value="1"/>
</dbReference>
<dbReference type="AlphaFoldDB" id="A0A6G7S6Q9"/>
<dbReference type="InterPro" id="IPR001223">
    <property type="entry name" value="Glyco_hydro18_cat"/>
</dbReference>
<dbReference type="GO" id="GO:0008843">
    <property type="term" value="F:endochitinase activity"/>
    <property type="evidence" value="ECO:0007669"/>
    <property type="project" value="UniProtKB-EC"/>
</dbReference>
<evidence type="ECO:0000256" key="13">
    <source>
        <dbReference type="SAM" id="MobiDB-lite"/>
    </source>
</evidence>
<dbReference type="EMBL" id="MN915098">
    <property type="protein sequence ID" value="QIJ96699.1"/>
    <property type="molecule type" value="mRNA"/>
</dbReference>
<comment type="similarity">
    <text evidence="2">Belongs to the glycosyl hydrolase 18 family. Chitinase class II subfamily.</text>
</comment>
<keyword evidence="10 12" id="KW-0326">Glycosidase</keyword>
<evidence type="ECO:0000256" key="4">
    <source>
        <dbReference type="ARBA" id="ARBA00022669"/>
    </source>
</evidence>
<evidence type="ECO:0000256" key="14">
    <source>
        <dbReference type="SAM" id="SignalP"/>
    </source>
</evidence>
<dbReference type="PANTHER" id="PTHR11177">
    <property type="entry name" value="CHITINASE"/>
    <property type="match status" value="1"/>
</dbReference>
<evidence type="ECO:0000256" key="5">
    <source>
        <dbReference type="ARBA" id="ARBA00022729"/>
    </source>
</evidence>
<dbReference type="InterPro" id="IPR002557">
    <property type="entry name" value="Chitin-bd_dom"/>
</dbReference>
<dbReference type="Gene3D" id="2.170.140.10">
    <property type="entry name" value="Chitin binding domain"/>
    <property type="match status" value="1"/>
</dbReference>
<keyword evidence="5 14" id="KW-0732">Signal</keyword>
<dbReference type="PANTHER" id="PTHR11177:SF360">
    <property type="entry name" value="CHITINASE 4-RELATED"/>
    <property type="match status" value="1"/>
</dbReference>
<evidence type="ECO:0000256" key="3">
    <source>
        <dbReference type="ARBA" id="ARBA00012729"/>
    </source>
</evidence>
<comment type="catalytic activity">
    <reaction evidence="1">
        <text>Random endo-hydrolysis of N-acetyl-beta-D-glucosaminide (1-&gt;4)-beta-linkages in chitin and chitodextrins.</text>
        <dbReference type="EC" id="3.2.1.14"/>
    </reaction>
</comment>
<feature type="chain" id="PRO_5026298303" description="chitinase" evidence="14">
    <location>
        <begin position="19"/>
        <end position="529"/>
    </location>
</feature>
<dbReference type="InterPro" id="IPR036508">
    <property type="entry name" value="Chitin-bd_dom_sf"/>
</dbReference>
<name>A0A6G7S6Q9_GLYPY</name>
<dbReference type="GO" id="GO:0005576">
    <property type="term" value="C:extracellular region"/>
    <property type="evidence" value="ECO:0007669"/>
    <property type="project" value="InterPro"/>
</dbReference>
<dbReference type="InterPro" id="IPR017853">
    <property type="entry name" value="GH"/>
</dbReference>
<organism evidence="17">
    <name type="scientific">Glyphodes pyloalis</name>
    <name type="common">Lesser mulberry snout moth</name>
    <dbReference type="NCBI Taxonomy" id="1242752"/>
    <lineage>
        <taxon>Eukaryota</taxon>
        <taxon>Metazoa</taxon>
        <taxon>Ecdysozoa</taxon>
        <taxon>Arthropoda</taxon>
        <taxon>Hexapoda</taxon>
        <taxon>Insecta</taxon>
        <taxon>Pterygota</taxon>
        <taxon>Neoptera</taxon>
        <taxon>Endopterygota</taxon>
        <taxon>Lepidoptera</taxon>
        <taxon>Glossata</taxon>
        <taxon>Ditrysia</taxon>
        <taxon>Pyraloidea</taxon>
        <taxon>Crambidae</taxon>
        <taxon>Spilomelinae</taxon>
        <taxon>Glyphodes</taxon>
    </lineage>
</organism>
<protein>
    <recommendedName>
        <fullName evidence="3">chitinase</fullName>
        <ecNumber evidence="3">3.2.1.14</ecNumber>
    </recommendedName>
</protein>
<reference evidence="17" key="1">
    <citation type="submission" date="2020-01" db="EMBL/GenBank/DDBJ databases">
        <authorList>
            <person name="Sheng S."/>
        </authorList>
    </citation>
    <scope>NUCLEOTIDE SEQUENCE</scope>
    <source>
        <tissue evidence="17">Whole body</tissue>
    </source>
</reference>
<evidence type="ECO:0000256" key="2">
    <source>
        <dbReference type="ARBA" id="ARBA00009121"/>
    </source>
</evidence>
<dbReference type="InterPro" id="IPR029070">
    <property type="entry name" value="Chitinase_insertion_sf"/>
</dbReference>
<dbReference type="SUPFAM" id="SSF54556">
    <property type="entry name" value="Chitinase insertion domain"/>
    <property type="match status" value="1"/>
</dbReference>
<dbReference type="CDD" id="cd02872">
    <property type="entry name" value="GH18_chitolectin_chitotriosidase"/>
    <property type="match status" value="1"/>
</dbReference>
<dbReference type="Pfam" id="PF01607">
    <property type="entry name" value="CBM_14"/>
    <property type="match status" value="1"/>
</dbReference>
<dbReference type="PROSITE" id="PS01095">
    <property type="entry name" value="GH18_1"/>
    <property type="match status" value="1"/>
</dbReference>
<keyword evidence="8" id="KW-1015">Disulfide bond</keyword>
<sequence>MFSAIFMLVLFSASAVIANEKVLICYYGTWATYRWGKGKFDVETIDPNLCTHLIYTFIGIKSEGTVVSLDPYLDLAENWGRGNFNKFTALKSKNPKLKTLLAVGGWNEGSAKYSIMSANAAYRQNFIQSALKMIQDHGFDGLDVDWEYPNRRDTVNGAADIDNFTQLLKELREEFDKHDLLLTAAVSSVEASASLSYNVGAISKYLDFINLMTYDMYGSWDPVTGHNAPLHSGEGDKSADPNSLYTVDMAINYWLKAGCPPEKLIMGVPFYGRTFSLTNPDVNSVRAPASGAGIAGQYTATNGFIGYNEFCQKLQTESWTVKTDEKAKVPYAIQNRNWVSYDNPSSLVIKTEYAMSLNLGGVMVWSIETDDFNGLCGEGDFPLLRTLNKALRRNIPESTTESSDTSSTDGSDTSSIYPDTTSTTEASDTSSTDADITSTTGDDTSSEQPSSDAPPTSDSSSSSPTTSAPDAICVAEGFAANPLDCSSYYMCVHQSDGSFRSFQFRCPFNLRWEQDTFTCNYPELVDCTV</sequence>
<dbReference type="SUPFAM" id="SSF57625">
    <property type="entry name" value="Invertebrate chitin-binding proteins"/>
    <property type="match status" value="1"/>
</dbReference>
<keyword evidence="9" id="KW-0119">Carbohydrate metabolism</keyword>
<accession>A0A6G7S6Q9</accession>
<dbReference type="SMART" id="SM00494">
    <property type="entry name" value="ChtBD2"/>
    <property type="match status" value="1"/>
</dbReference>
<dbReference type="GO" id="GO:0008061">
    <property type="term" value="F:chitin binding"/>
    <property type="evidence" value="ECO:0007669"/>
    <property type="project" value="UniProtKB-KW"/>
</dbReference>
<dbReference type="FunFam" id="3.10.50.10:FF:000004">
    <property type="entry name" value="Chitinase 5"/>
    <property type="match status" value="1"/>
</dbReference>
<evidence type="ECO:0000256" key="1">
    <source>
        <dbReference type="ARBA" id="ARBA00000822"/>
    </source>
</evidence>
<keyword evidence="4" id="KW-0147">Chitin-binding</keyword>